<evidence type="ECO:0000256" key="4">
    <source>
        <dbReference type="HAMAP-Rule" id="MF_00995"/>
    </source>
</evidence>
<proteinExistence type="inferred from homology"/>
<dbReference type="HOGENOM" id="CLU_059898_1_0_7"/>
<gene>
    <name evidence="4" type="primary">mqnA</name>
    <name evidence="5" type="ordered locus">Arnit_2635</name>
</gene>
<evidence type="ECO:0000256" key="2">
    <source>
        <dbReference type="ARBA" id="ARBA00022428"/>
    </source>
</evidence>
<comment type="catalytic activity">
    <reaction evidence="4">
        <text>chorismate = 3-[(1-carboxyvinyl)-oxy]benzoate + H2O</text>
        <dbReference type="Rhea" id="RHEA:40051"/>
        <dbReference type="ChEBI" id="CHEBI:15377"/>
        <dbReference type="ChEBI" id="CHEBI:29748"/>
        <dbReference type="ChEBI" id="CHEBI:76981"/>
        <dbReference type="EC" id="4.2.1.151"/>
    </reaction>
</comment>
<keyword evidence="6" id="KW-1185">Reference proteome</keyword>
<evidence type="ECO:0000313" key="6">
    <source>
        <dbReference type="Proteomes" id="UP000000939"/>
    </source>
</evidence>
<reference evidence="5 6" key="1">
    <citation type="journal article" date="2010" name="Stand. Genomic Sci.">
        <title>Complete genome sequence of Arcobacter nitrofigilis type strain (CI).</title>
        <authorList>
            <person name="Pati A."/>
            <person name="Gronow S."/>
            <person name="Lapidus A."/>
            <person name="Copeland A."/>
            <person name="Glavina Del Rio T."/>
            <person name="Nolan M."/>
            <person name="Lucas S."/>
            <person name="Tice H."/>
            <person name="Cheng J.F."/>
            <person name="Han C."/>
            <person name="Chertkov O."/>
            <person name="Bruce D."/>
            <person name="Tapia R."/>
            <person name="Goodwin L."/>
            <person name="Pitluck S."/>
            <person name="Liolios K."/>
            <person name="Ivanova N."/>
            <person name="Mavromatis K."/>
            <person name="Chen A."/>
            <person name="Palaniappan K."/>
            <person name="Land M."/>
            <person name="Hauser L."/>
            <person name="Chang Y.J."/>
            <person name="Jeffries C.D."/>
            <person name="Detter J.C."/>
            <person name="Rohde M."/>
            <person name="Goker M."/>
            <person name="Bristow J."/>
            <person name="Eisen J.A."/>
            <person name="Markowitz V."/>
            <person name="Hugenholtz P."/>
            <person name="Klenk H.P."/>
            <person name="Kyrpides N.C."/>
        </authorList>
    </citation>
    <scope>NUCLEOTIDE SEQUENCE [LARGE SCALE GENOMIC DNA]</scope>
    <source>
        <strain evidence="6">ATCC 33309 / DSM 7299 / CCUG 15893 / LMG 7604 / NCTC 12251 / CI</strain>
    </source>
</reference>
<dbReference type="KEGG" id="ant:Arnit_2635"/>
<dbReference type="InterPro" id="IPR003773">
    <property type="entry name" value="Menaquinone_biosynth"/>
</dbReference>
<evidence type="ECO:0000256" key="1">
    <source>
        <dbReference type="ARBA" id="ARBA00004863"/>
    </source>
</evidence>
<comment type="function">
    <text evidence="4">Catalyzes the dehydration of chorismate into 3-[(1-carboxyvinyl)oxy]benzoate, a step in the biosynthesis of menaquinone (MK, vitamin K2).</text>
</comment>
<evidence type="ECO:0000256" key="3">
    <source>
        <dbReference type="ARBA" id="ARBA00023239"/>
    </source>
</evidence>
<dbReference type="PANTHER" id="PTHR37690">
    <property type="entry name" value="CHORISMATE DEHYDRATASE"/>
    <property type="match status" value="1"/>
</dbReference>
<accession>D5V6L3</accession>
<protein>
    <recommendedName>
        <fullName evidence="4">Chorismate dehydratase</fullName>
        <ecNumber evidence="4">4.2.1.151</ecNumber>
    </recommendedName>
    <alternativeName>
        <fullName evidence="4">Menaquinone biosynthetic enzyme MqnA</fullName>
    </alternativeName>
</protein>
<dbReference type="RefSeq" id="WP_013136428.1">
    <property type="nucleotide sequence ID" value="NC_014166.1"/>
</dbReference>
<keyword evidence="2 4" id="KW-0474">Menaquinone biosynthesis</keyword>
<organism evidence="5 6">
    <name type="scientific">Arcobacter nitrofigilis (strain ATCC 33309 / DSM 7299 / CCUG 15893 / LMG 7604 / NCTC 12251 / CI)</name>
    <name type="common">Campylobacter nitrofigilis</name>
    <dbReference type="NCBI Taxonomy" id="572480"/>
    <lineage>
        <taxon>Bacteria</taxon>
        <taxon>Pseudomonadati</taxon>
        <taxon>Campylobacterota</taxon>
        <taxon>Epsilonproteobacteria</taxon>
        <taxon>Campylobacterales</taxon>
        <taxon>Arcobacteraceae</taxon>
        <taxon>Arcobacter</taxon>
    </lineage>
</organism>
<keyword evidence="3 4" id="KW-0456">Lyase</keyword>
<dbReference type="eggNOG" id="COG1427">
    <property type="taxonomic scope" value="Bacteria"/>
</dbReference>
<comment type="similarity">
    <text evidence="4">Belongs to the MqnA/MqnD family. MqnA subfamily.</text>
</comment>
<dbReference type="AlphaFoldDB" id="D5V6L3"/>
<dbReference type="Proteomes" id="UP000000939">
    <property type="component" value="Chromosome"/>
</dbReference>
<dbReference type="OrthoDB" id="9810112at2"/>
<dbReference type="PANTHER" id="PTHR37690:SF1">
    <property type="entry name" value="CHORISMATE DEHYDRATASE"/>
    <property type="match status" value="1"/>
</dbReference>
<sequence>MIFAKIDYINLLPFHVYFKKNIKPAKLKAIVNSKKSYPADINKKFLSRKVDAAFISSIKSKGQKSLDFGIIGKKEILSVLSIPGDYKEDHESNTSNLLAKILQCEGQVLIGDKALKYYVSHDKDSFVDLGKLWTKKHNLPFVFARLCYNRHGDYLKRITKNFNKRAVKIPQYILKEYSQRTGISVKDIQFYLTKLDYKIEKKEKKGLNLFFKLAKDIK</sequence>
<dbReference type="GO" id="GO:0016836">
    <property type="term" value="F:hydro-lyase activity"/>
    <property type="evidence" value="ECO:0007669"/>
    <property type="project" value="UniProtKB-UniRule"/>
</dbReference>
<dbReference type="SUPFAM" id="SSF53850">
    <property type="entry name" value="Periplasmic binding protein-like II"/>
    <property type="match status" value="1"/>
</dbReference>
<dbReference type="InterPro" id="IPR030868">
    <property type="entry name" value="MqnA"/>
</dbReference>
<dbReference type="EC" id="4.2.1.151" evidence="4"/>
<dbReference type="UniPathway" id="UPA00079"/>
<dbReference type="EMBL" id="CP001999">
    <property type="protein sequence ID" value="ADG94283.1"/>
    <property type="molecule type" value="Genomic_DNA"/>
</dbReference>
<dbReference type="HAMAP" id="MF_00995">
    <property type="entry name" value="MqnA"/>
    <property type="match status" value="1"/>
</dbReference>
<dbReference type="Pfam" id="PF02621">
    <property type="entry name" value="VitK2_biosynth"/>
    <property type="match status" value="1"/>
</dbReference>
<dbReference type="STRING" id="572480.Arnit_2635"/>
<evidence type="ECO:0000313" key="5">
    <source>
        <dbReference type="EMBL" id="ADG94283.1"/>
    </source>
</evidence>
<name>D5V6L3_ARCNC</name>
<dbReference type="GO" id="GO:0009234">
    <property type="term" value="P:menaquinone biosynthetic process"/>
    <property type="evidence" value="ECO:0007669"/>
    <property type="project" value="UniProtKB-UniRule"/>
</dbReference>
<comment type="pathway">
    <text evidence="1 4">Quinol/quinone metabolism; menaquinone biosynthesis.</text>
</comment>
<dbReference type="Gene3D" id="3.40.190.10">
    <property type="entry name" value="Periplasmic binding protein-like II"/>
    <property type="match status" value="2"/>
</dbReference>